<proteinExistence type="predicted"/>
<feature type="compositionally biased region" description="Basic and acidic residues" evidence="1">
    <location>
        <begin position="15"/>
        <end position="28"/>
    </location>
</feature>
<name>A0A2P4SAH3_BAMTH</name>
<sequence length="57" mass="5802">MRRIRRGVLGEGAEDGSRQGDHHGGRLDDHLGVLALPDTGLVAAVSQRGGSAGAAEV</sequence>
<keyword evidence="3" id="KW-1185">Reference proteome</keyword>
<feature type="region of interest" description="Disordered" evidence="1">
    <location>
        <begin position="1"/>
        <end position="28"/>
    </location>
</feature>
<evidence type="ECO:0000313" key="2">
    <source>
        <dbReference type="EMBL" id="POI21112.1"/>
    </source>
</evidence>
<protein>
    <submittedName>
        <fullName evidence="2">Uncharacterized protein</fullName>
    </submittedName>
</protein>
<gene>
    <name evidence="2" type="ORF">CIB84_015141</name>
</gene>
<evidence type="ECO:0000313" key="3">
    <source>
        <dbReference type="Proteomes" id="UP000237246"/>
    </source>
</evidence>
<dbReference type="AlphaFoldDB" id="A0A2P4SAH3"/>
<reference evidence="2 3" key="1">
    <citation type="submission" date="2018-01" db="EMBL/GenBank/DDBJ databases">
        <title>Comparison of the Chinese Bamboo Partridge and Red Junglefowl genome sequences highlights the importance of demography in genome evolution.</title>
        <authorList>
            <person name="Tiley G.P."/>
            <person name="Kimball R.T."/>
            <person name="Braun E.L."/>
            <person name="Burleigh J.G."/>
        </authorList>
    </citation>
    <scope>NUCLEOTIDE SEQUENCE [LARGE SCALE GENOMIC DNA]</scope>
    <source>
        <strain evidence="2">RTK389</strain>
        <tissue evidence="2">Blood</tissue>
    </source>
</reference>
<feature type="non-terminal residue" evidence="2">
    <location>
        <position position="57"/>
    </location>
</feature>
<dbReference type="EMBL" id="PPHD01073349">
    <property type="protein sequence ID" value="POI21112.1"/>
    <property type="molecule type" value="Genomic_DNA"/>
</dbReference>
<comment type="caution">
    <text evidence="2">The sequence shown here is derived from an EMBL/GenBank/DDBJ whole genome shotgun (WGS) entry which is preliminary data.</text>
</comment>
<dbReference type="Proteomes" id="UP000237246">
    <property type="component" value="Unassembled WGS sequence"/>
</dbReference>
<dbReference type="OrthoDB" id="9122629at2759"/>
<accession>A0A2P4SAH3</accession>
<organism evidence="2 3">
    <name type="scientific">Bambusicola thoracicus</name>
    <name type="common">Chinese bamboo-partridge</name>
    <name type="synonym">Perdix thoracica</name>
    <dbReference type="NCBI Taxonomy" id="9083"/>
    <lineage>
        <taxon>Eukaryota</taxon>
        <taxon>Metazoa</taxon>
        <taxon>Chordata</taxon>
        <taxon>Craniata</taxon>
        <taxon>Vertebrata</taxon>
        <taxon>Euteleostomi</taxon>
        <taxon>Archelosauria</taxon>
        <taxon>Archosauria</taxon>
        <taxon>Dinosauria</taxon>
        <taxon>Saurischia</taxon>
        <taxon>Theropoda</taxon>
        <taxon>Coelurosauria</taxon>
        <taxon>Aves</taxon>
        <taxon>Neognathae</taxon>
        <taxon>Galloanserae</taxon>
        <taxon>Galliformes</taxon>
        <taxon>Phasianidae</taxon>
        <taxon>Perdicinae</taxon>
        <taxon>Bambusicola</taxon>
    </lineage>
</organism>
<evidence type="ECO:0000256" key="1">
    <source>
        <dbReference type="SAM" id="MobiDB-lite"/>
    </source>
</evidence>